<dbReference type="Pfam" id="PF00059">
    <property type="entry name" value="Lectin_C"/>
    <property type="match status" value="1"/>
</dbReference>
<dbReference type="EMBL" id="JAHRIQ010081223">
    <property type="protein sequence ID" value="MEQ2246768.1"/>
    <property type="molecule type" value="Genomic_DNA"/>
</dbReference>
<gene>
    <name evidence="2" type="ORF">ILYODFUR_002622</name>
</gene>
<dbReference type="PANTHER" id="PTHR45784">
    <property type="entry name" value="C-TYPE LECTIN DOMAIN FAMILY 20 MEMBER A-RELATED"/>
    <property type="match status" value="1"/>
</dbReference>
<keyword evidence="3" id="KW-1185">Reference proteome</keyword>
<accession>A0ABV0UNH1</accession>
<proteinExistence type="predicted"/>
<evidence type="ECO:0000313" key="3">
    <source>
        <dbReference type="Proteomes" id="UP001482620"/>
    </source>
</evidence>
<organism evidence="2 3">
    <name type="scientific">Ilyodon furcidens</name>
    <name type="common">goldbreast splitfin</name>
    <dbReference type="NCBI Taxonomy" id="33524"/>
    <lineage>
        <taxon>Eukaryota</taxon>
        <taxon>Metazoa</taxon>
        <taxon>Chordata</taxon>
        <taxon>Craniata</taxon>
        <taxon>Vertebrata</taxon>
        <taxon>Euteleostomi</taxon>
        <taxon>Actinopterygii</taxon>
        <taxon>Neopterygii</taxon>
        <taxon>Teleostei</taxon>
        <taxon>Neoteleostei</taxon>
        <taxon>Acanthomorphata</taxon>
        <taxon>Ovalentaria</taxon>
        <taxon>Atherinomorphae</taxon>
        <taxon>Cyprinodontiformes</taxon>
        <taxon>Goodeidae</taxon>
        <taxon>Ilyodon</taxon>
    </lineage>
</organism>
<dbReference type="InterPro" id="IPR016186">
    <property type="entry name" value="C-type_lectin-like/link_sf"/>
</dbReference>
<comment type="caution">
    <text evidence="2">The sequence shown here is derived from an EMBL/GenBank/DDBJ whole genome shotgun (WGS) entry which is preliminary data.</text>
</comment>
<dbReference type="PROSITE" id="PS50041">
    <property type="entry name" value="C_TYPE_LECTIN_2"/>
    <property type="match status" value="1"/>
</dbReference>
<evidence type="ECO:0000313" key="2">
    <source>
        <dbReference type="EMBL" id="MEQ2246768.1"/>
    </source>
</evidence>
<sequence>MSKRVRNLINNFASMIFTSPLESSPFQLVTSKKKYKEAKCYCRRMYTDLCKFYKLAEMNAMIDLVLTSADSVWIGLELGEQRIWHWTASNQGTSFLNWRIGEPKNTKTEACAAMDHNGTWVENDCGIPKSFVCQ</sequence>
<dbReference type="SMART" id="SM00034">
    <property type="entry name" value="CLECT"/>
    <property type="match status" value="1"/>
</dbReference>
<protein>
    <recommendedName>
        <fullName evidence="1">C-type lectin domain-containing protein</fullName>
    </recommendedName>
</protein>
<reference evidence="2 3" key="1">
    <citation type="submission" date="2021-06" db="EMBL/GenBank/DDBJ databases">
        <authorList>
            <person name="Palmer J.M."/>
        </authorList>
    </citation>
    <scope>NUCLEOTIDE SEQUENCE [LARGE SCALE GENOMIC DNA]</scope>
    <source>
        <strain evidence="3">if_2019</strain>
        <tissue evidence="2">Muscle</tissue>
    </source>
</reference>
<dbReference type="InterPro" id="IPR016187">
    <property type="entry name" value="CTDL_fold"/>
</dbReference>
<dbReference type="InterPro" id="IPR001304">
    <property type="entry name" value="C-type_lectin-like"/>
</dbReference>
<dbReference type="SUPFAM" id="SSF56436">
    <property type="entry name" value="C-type lectin-like"/>
    <property type="match status" value="1"/>
</dbReference>
<dbReference type="Proteomes" id="UP001482620">
    <property type="component" value="Unassembled WGS sequence"/>
</dbReference>
<feature type="non-terminal residue" evidence="2">
    <location>
        <position position="134"/>
    </location>
</feature>
<feature type="domain" description="C-type lectin" evidence="1">
    <location>
        <begin position="21"/>
        <end position="134"/>
    </location>
</feature>
<dbReference type="CDD" id="cd00037">
    <property type="entry name" value="CLECT"/>
    <property type="match status" value="1"/>
</dbReference>
<dbReference type="Gene3D" id="3.10.100.10">
    <property type="entry name" value="Mannose-Binding Protein A, subunit A"/>
    <property type="match status" value="1"/>
</dbReference>
<dbReference type="PANTHER" id="PTHR45784:SF3">
    <property type="entry name" value="C-TYPE LECTIN DOMAIN FAMILY 4 MEMBER K-LIKE-RELATED"/>
    <property type="match status" value="1"/>
</dbReference>
<name>A0ABV0UNH1_9TELE</name>
<evidence type="ECO:0000259" key="1">
    <source>
        <dbReference type="PROSITE" id="PS50041"/>
    </source>
</evidence>